<comment type="subcellular location">
    <subcellularLocation>
        <location evidence="1">Nucleus</location>
    </subcellularLocation>
    <subcellularLocation>
        <location evidence="1">Cytoplasm</location>
    </subcellularLocation>
</comment>
<feature type="compositionally biased region" description="Basic and acidic residues" evidence="2">
    <location>
        <begin position="116"/>
        <end position="129"/>
    </location>
</feature>
<dbReference type="InterPro" id="IPR000626">
    <property type="entry name" value="Ubiquitin-like_dom"/>
</dbReference>
<dbReference type="GO" id="GO:0003684">
    <property type="term" value="F:damaged DNA binding"/>
    <property type="evidence" value="ECO:0007669"/>
    <property type="project" value="UniProtKB-UniRule"/>
</dbReference>
<dbReference type="GO" id="GO:0043161">
    <property type="term" value="P:proteasome-mediated ubiquitin-dependent protein catabolic process"/>
    <property type="evidence" value="ECO:0007669"/>
    <property type="project" value="UniProtKB-UniRule"/>
</dbReference>
<dbReference type="AlphaFoldDB" id="A0A8J1YA96"/>
<dbReference type="FunFam" id="1.10.10.540:FF:000001">
    <property type="entry name" value="UV excision repair protein RAD23 B"/>
    <property type="match status" value="1"/>
</dbReference>
<feature type="compositionally biased region" description="Low complexity" evidence="2">
    <location>
        <begin position="220"/>
        <end position="229"/>
    </location>
</feature>
<dbReference type="NCBIfam" id="TIGR00601">
    <property type="entry name" value="rad23"/>
    <property type="match status" value="1"/>
</dbReference>
<keyword evidence="1" id="KW-0539">Nucleus</keyword>
<dbReference type="InterPro" id="IPR009060">
    <property type="entry name" value="UBA-like_sf"/>
</dbReference>
<dbReference type="Gene3D" id="1.10.8.10">
    <property type="entry name" value="DNA helicase RuvA subunit, C-terminal domain"/>
    <property type="match status" value="2"/>
</dbReference>
<dbReference type="InterPro" id="IPR006636">
    <property type="entry name" value="STI1_HS-bd"/>
</dbReference>
<dbReference type="GO" id="GO:0043130">
    <property type="term" value="F:ubiquitin binding"/>
    <property type="evidence" value="ECO:0007669"/>
    <property type="project" value="UniProtKB-UniRule"/>
</dbReference>
<dbReference type="FunFam" id="3.10.20.90:FF:000254">
    <property type="entry name" value="UV excision repair protein Rad23"/>
    <property type="match status" value="1"/>
</dbReference>
<dbReference type="Proteomes" id="UP000749559">
    <property type="component" value="Unassembled WGS sequence"/>
</dbReference>
<evidence type="ECO:0000313" key="4">
    <source>
        <dbReference type="Proteomes" id="UP000749559"/>
    </source>
</evidence>
<feature type="compositionally biased region" description="Low complexity" evidence="2">
    <location>
        <begin position="259"/>
        <end position="270"/>
    </location>
</feature>
<dbReference type="Pfam" id="PF09280">
    <property type="entry name" value="XPC-binding"/>
    <property type="match status" value="1"/>
</dbReference>
<dbReference type="InterPro" id="IPR015360">
    <property type="entry name" value="XPC-bd"/>
</dbReference>
<feature type="region of interest" description="Disordered" evidence="2">
    <location>
        <begin position="259"/>
        <end position="280"/>
    </location>
</feature>
<evidence type="ECO:0000313" key="3">
    <source>
        <dbReference type="EMBL" id="CAH1772208.1"/>
    </source>
</evidence>
<dbReference type="SUPFAM" id="SSF101238">
    <property type="entry name" value="XPC-binding domain"/>
    <property type="match status" value="1"/>
</dbReference>
<dbReference type="GO" id="GO:0005654">
    <property type="term" value="C:nucleoplasm"/>
    <property type="evidence" value="ECO:0007669"/>
    <property type="project" value="TreeGrafter"/>
</dbReference>
<feature type="compositionally biased region" description="Low complexity" evidence="2">
    <location>
        <begin position="76"/>
        <end position="104"/>
    </location>
</feature>
<gene>
    <name evidence="3" type="ORF">OFUS_LOCUS3</name>
</gene>
<dbReference type="SUPFAM" id="SSF46934">
    <property type="entry name" value="UBA-like"/>
    <property type="match status" value="2"/>
</dbReference>
<dbReference type="PANTHER" id="PTHR10621:SF0">
    <property type="entry name" value="UV EXCISION REPAIR PROTEIN RAD23"/>
    <property type="match status" value="1"/>
</dbReference>
<feature type="compositionally biased region" description="Low complexity" evidence="2">
    <location>
        <begin position="133"/>
        <end position="153"/>
    </location>
</feature>
<dbReference type="InterPro" id="IPR036353">
    <property type="entry name" value="XPC-bd_sf"/>
</dbReference>
<organism evidence="3 4">
    <name type="scientific">Owenia fusiformis</name>
    <name type="common">Polychaete worm</name>
    <dbReference type="NCBI Taxonomy" id="6347"/>
    <lineage>
        <taxon>Eukaryota</taxon>
        <taxon>Metazoa</taxon>
        <taxon>Spiralia</taxon>
        <taxon>Lophotrochozoa</taxon>
        <taxon>Annelida</taxon>
        <taxon>Polychaeta</taxon>
        <taxon>Sedentaria</taxon>
        <taxon>Canalipalpata</taxon>
        <taxon>Sabellida</taxon>
        <taxon>Oweniida</taxon>
        <taxon>Oweniidae</taxon>
        <taxon>Owenia</taxon>
    </lineage>
</organism>
<dbReference type="PROSITE" id="PS50030">
    <property type="entry name" value="UBA"/>
    <property type="match status" value="2"/>
</dbReference>
<dbReference type="PROSITE" id="PS50053">
    <property type="entry name" value="UBIQUITIN_2"/>
    <property type="match status" value="1"/>
</dbReference>
<comment type="similarity">
    <text evidence="1">Belongs to the RAD23 family.</text>
</comment>
<dbReference type="GO" id="GO:0005829">
    <property type="term" value="C:cytosol"/>
    <property type="evidence" value="ECO:0007669"/>
    <property type="project" value="TreeGrafter"/>
</dbReference>
<dbReference type="Pfam" id="PF00627">
    <property type="entry name" value="UBA"/>
    <property type="match status" value="2"/>
</dbReference>
<dbReference type="Gene3D" id="1.10.10.540">
    <property type="entry name" value="XPC-binding domain"/>
    <property type="match status" value="1"/>
</dbReference>
<keyword evidence="1" id="KW-0227">DNA damage</keyword>
<evidence type="ECO:0000256" key="1">
    <source>
        <dbReference type="RuleBase" id="RU367049"/>
    </source>
</evidence>
<dbReference type="CDD" id="cd01805">
    <property type="entry name" value="Ubl_Rad23"/>
    <property type="match status" value="1"/>
</dbReference>
<dbReference type="GO" id="GO:0006289">
    <property type="term" value="P:nucleotide-excision repair"/>
    <property type="evidence" value="ECO:0007669"/>
    <property type="project" value="UniProtKB-UniRule"/>
</dbReference>
<dbReference type="InterPro" id="IPR015940">
    <property type="entry name" value="UBA"/>
</dbReference>
<dbReference type="EMBL" id="CAIIXF020000001">
    <property type="protein sequence ID" value="CAH1772208.1"/>
    <property type="molecule type" value="Genomic_DNA"/>
</dbReference>
<dbReference type="GO" id="GO:0070628">
    <property type="term" value="F:proteasome binding"/>
    <property type="evidence" value="ECO:0007669"/>
    <property type="project" value="TreeGrafter"/>
</dbReference>
<comment type="function">
    <text evidence="1">Multiubiquitin chain receptor involved in modulation of proteasomal degradation. Involved in nucleotide excision repair.</text>
</comment>
<dbReference type="FunFam" id="1.10.8.10:FF:000003">
    <property type="entry name" value="UV excision repair protein RAD23 homolog"/>
    <property type="match status" value="1"/>
</dbReference>
<dbReference type="OrthoDB" id="419317at2759"/>
<dbReference type="InterPro" id="IPR029071">
    <property type="entry name" value="Ubiquitin-like_domsf"/>
</dbReference>
<accession>A0A8J1YA96</accession>
<dbReference type="SMART" id="SM00213">
    <property type="entry name" value="UBQ"/>
    <property type="match status" value="1"/>
</dbReference>
<dbReference type="InterPro" id="IPR004806">
    <property type="entry name" value="Rad23"/>
</dbReference>
<sequence length="410" mass="43434">MLVTLKTLQQQTFKIEVDPDDTVRTFKDKLEKEKGKEFPSDGLKLIYAGKILDNDKTIKEYKIEEKNFVVVMVTKSKPSASKPTAAKPAETPASIPAATPAAATPEPPTPVAQPTPERDPKPEEKKTEDTNVTTESTASTTSETASTAASISDSASTLLAAQSTLVTGEEYEKMIKEIMSMGFERDQVIRALRASFNNPDRAVDYLFNGIPEVSEAVAPPAPASAPAAPTGQAPVSATGQAPVPATGQAPVPLAVPDLPVAGGQVPAGTAPTPPQPAPGEDPLSFLATQPQFDQMRQLVQTNPQLLPTILREISQSNPQLLQIISQNQERFVQMLNEPAAGGGPGGVQAGGVPAHPQPQGIPVTPLEKEAIDRLKALGFPEDLCVQAYFACDKNEELAANFLLSQGFDDS</sequence>
<dbReference type="SMART" id="SM00165">
    <property type="entry name" value="UBA"/>
    <property type="match status" value="2"/>
</dbReference>
<dbReference type="PRINTS" id="PR01839">
    <property type="entry name" value="RAD23PROTEIN"/>
</dbReference>
<protein>
    <recommendedName>
        <fullName evidence="1">UV excision repair protein RAD23</fullName>
    </recommendedName>
</protein>
<dbReference type="CDD" id="cd14280">
    <property type="entry name" value="UBA1_Rad23_like"/>
    <property type="match status" value="1"/>
</dbReference>
<keyword evidence="1" id="KW-0234">DNA repair</keyword>
<dbReference type="Pfam" id="PF00240">
    <property type="entry name" value="ubiquitin"/>
    <property type="match status" value="1"/>
</dbReference>
<evidence type="ECO:0000256" key="2">
    <source>
        <dbReference type="SAM" id="MobiDB-lite"/>
    </source>
</evidence>
<reference evidence="3" key="1">
    <citation type="submission" date="2022-03" db="EMBL/GenBank/DDBJ databases">
        <authorList>
            <person name="Martin C."/>
        </authorList>
    </citation>
    <scope>NUCLEOTIDE SEQUENCE</scope>
</reference>
<dbReference type="FunFam" id="1.10.8.10:FF:000002">
    <property type="entry name" value="UV excision repair protein RAD23 homolog"/>
    <property type="match status" value="1"/>
</dbReference>
<dbReference type="Gene3D" id="3.10.20.90">
    <property type="entry name" value="Phosphatidylinositol 3-kinase Catalytic Subunit, Chain A, domain 1"/>
    <property type="match status" value="1"/>
</dbReference>
<keyword evidence="1" id="KW-0963">Cytoplasm</keyword>
<feature type="region of interest" description="Disordered" evidence="2">
    <location>
        <begin position="220"/>
        <end position="247"/>
    </location>
</feature>
<dbReference type="SMART" id="SM00727">
    <property type="entry name" value="STI1"/>
    <property type="match status" value="1"/>
</dbReference>
<feature type="region of interest" description="Disordered" evidence="2">
    <location>
        <begin position="76"/>
        <end position="153"/>
    </location>
</feature>
<dbReference type="SUPFAM" id="SSF54236">
    <property type="entry name" value="Ubiquitin-like"/>
    <property type="match status" value="1"/>
</dbReference>
<keyword evidence="4" id="KW-1185">Reference proteome</keyword>
<dbReference type="CDD" id="cd14380">
    <property type="entry name" value="UBA2_Rad23"/>
    <property type="match status" value="1"/>
</dbReference>
<dbReference type="GO" id="GO:0031593">
    <property type="term" value="F:polyubiquitin modification-dependent protein binding"/>
    <property type="evidence" value="ECO:0007669"/>
    <property type="project" value="UniProtKB-UniRule"/>
</dbReference>
<comment type="caution">
    <text evidence="3">The sequence shown here is derived from an EMBL/GenBank/DDBJ whole genome shotgun (WGS) entry which is preliminary data.</text>
</comment>
<proteinExistence type="inferred from homology"/>
<name>A0A8J1YA96_OWEFU</name>
<dbReference type="PANTHER" id="PTHR10621">
    <property type="entry name" value="UV EXCISION REPAIR PROTEIN RAD23"/>
    <property type="match status" value="1"/>
</dbReference>